<proteinExistence type="predicted"/>
<keyword evidence="1" id="KW-0812">Transmembrane</keyword>
<dbReference type="Pfam" id="PF16165">
    <property type="entry name" value="Ferlin_C"/>
    <property type="match status" value="1"/>
</dbReference>
<keyword evidence="1" id="KW-0472">Membrane</keyword>
<keyword evidence="4" id="KW-1185">Reference proteome</keyword>
<dbReference type="Proteomes" id="UP001292094">
    <property type="component" value="Unassembled WGS sequence"/>
</dbReference>
<dbReference type="AlphaFoldDB" id="A0AAE1Q133"/>
<gene>
    <name evidence="3" type="ORF">Pmani_011462</name>
</gene>
<sequence length="79" mass="9655">MSISRPATSFLWITSPRKSFKHILWGRYKWYCITLVILFLLFLFFFLFFYSLRSATVNYMYAGMYSRWHHTHPAFELSL</sequence>
<keyword evidence="1" id="KW-1133">Transmembrane helix</keyword>
<organism evidence="3 4">
    <name type="scientific">Petrolisthes manimaculis</name>
    <dbReference type="NCBI Taxonomy" id="1843537"/>
    <lineage>
        <taxon>Eukaryota</taxon>
        <taxon>Metazoa</taxon>
        <taxon>Ecdysozoa</taxon>
        <taxon>Arthropoda</taxon>
        <taxon>Crustacea</taxon>
        <taxon>Multicrustacea</taxon>
        <taxon>Malacostraca</taxon>
        <taxon>Eumalacostraca</taxon>
        <taxon>Eucarida</taxon>
        <taxon>Decapoda</taxon>
        <taxon>Pleocyemata</taxon>
        <taxon>Anomura</taxon>
        <taxon>Galatheoidea</taxon>
        <taxon>Porcellanidae</taxon>
        <taxon>Petrolisthes</taxon>
    </lineage>
</organism>
<feature type="domain" description="Ferlin C-terminal" evidence="2">
    <location>
        <begin position="4"/>
        <end position="57"/>
    </location>
</feature>
<comment type="caution">
    <text evidence="3">The sequence shown here is derived from an EMBL/GenBank/DDBJ whole genome shotgun (WGS) entry which is preliminary data.</text>
</comment>
<accession>A0AAE1Q133</accession>
<dbReference type="InterPro" id="IPR032362">
    <property type="entry name" value="Ferlin_C"/>
</dbReference>
<name>A0AAE1Q133_9EUCA</name>
<reference evidence="3" key="1">
    <citation type="submission" date="2023-11" db="EMBL/GenBank/DDBJ databases">
        <title>Genome assemblies of two species of porcelain crab, Petrolisthes cinctipes and Petrolisthes manimaculis (Anomura: Porcellanidae).</title>
        <authorList>
            <person name="Angst P."/>
        </authorList>
    </citation>
    <scope>NUCLEOTIDE SEQUENCE</scope>
    <source>
        <strain evidence="3">PB745_02</strain>
        <tissue evidence="3">Gill</tissue>
    </source>
</reference>
<evidence type="ECO:0000313" key="3">
    <source>
        <dbReference type="EMBL" id="KAK4317459.1"/>
    </source>
</evidence>
<protein>
    <recommendedName>
        <fullName evidence="2">Ferlin C-terminal domain-containing protein</fullName>
    </recommendedName>
</protein>
<dbReference type="EMBL" id="JAWZYT010000919">
    <property type="protein sequence ID" value="KAK4317459.1"/>
    <property type="molecule type" value="Genomic_DNA"/>
</dbReference>
<evidence type="ECO:0000256" key="1">
    <source>
        <dbReference type="SAM" id="Phobius"/>
    </source>
</evidence>
<evidence type="ECO:0000313" key="4">
    <source>
        <dbReference type="Proteomes" id="UP001292094"/>
    </source>
</evidence>
<feature type="transmembrane region" description="Helical" evidence="1">
    <location>
        <begin position="28"/>
        <end position="50"/>
    </location>
</feature>
<evidence type="ECO:0000259" key="2">
    <source>
        <dbReference type="Pfam" id="PF16165"/>
    </source>
</evidence>